<feature type="compositionally biased region" description="Basic and acidic residues" evidence="10">
    <location>
        <begin position="60"/>
        <end position="82"/>
    </location>
</feature>
<name>A0A2C9W9J3_MANES</name>
<proteinExistence type="predicted"/>
<dbReference type="GO" id="GO:0030154">
    <property type="term" value="P:cell differentiation"/>
    <property type="evidence" value="ECO:0007669"/>
    <property type="project" value="UniProtKB-KW"/>
</dbReference>
<feature type="region of interest" description="Disordered" evidence="10">
    <location>
        <begin position="515"/>
        <end position="537"/>
    </location>
</feature>
<dbReference type="FunFam" id="3.30.70.330:FF:000332">
    <property type="entry name" value="flowering time control protein FCA isoform X2"/>
    <property type="match status" value="1"/>
</dbReference>
<evidence type="ECO:0000256" key="4">
    <source>
        <dbReference type="ARBA" id="ARBA00022782"/>
    </source>
</evidence>
<accession>A0A2C9W9J3</accession>
<feature type="region of interest" description="Disordered" evidence="10">
    <location>
        <begin position="1"/>
        <end position="96"/>
    </location>
</feature>
<comment type="subcellular location">
    <subcellularLocation>
        <location evidence="1">Nucleus</location>
    </subcellularLocation>
</comment>
<dbReference type="Gene3D" id="3.30.70.330">
    <property type="match status" value="2"/>
</dbReference>
<feature type="compositionally biased region" description="Low complexity" evidence="10">
    <location>
        <begin position="601"/>
        <end position="612"/>
    </location>
</feature>
<dbReference type="GO" id="GO:0009908">
    <property type="term" value="P:flower development"/>
    <property type="evidence" value="ECO:0007669"/>
    <property type="project" value="UniProtKB-KW"/>
</dbReference>
<keyword evidence="14" id="KW-1185">Reference proteome</keyword>
<keyword evidence="4" id="KW-0221">Differentiation</keyword>
<evidence type="ECO:0000256" key="5">
    <source>
        <dbReference type="ARBA" id="ARBA00022884"/>
    </source>
</evidence>
<dbReference type="SMART" id="SM00456">
    <property type="entry name" value="WW"/>
    <property type="match status" value="1"/>
</dbReference>
<feature type="compositionally biased region" description="Polar residues" evidence="10">
    <location>
        <begin position="634"/>
        <end position="653"/>
    </location>
</feature>
<feature type="region of interest" description="Disordered" evidence="10">
    <location>
        <begin position="122"/>
        <end position="158"/>
    </location>
</feature>
<feature type="compositionally biased region" description="Basic and acidic residues" evidence="10">
    <location>
        <begin position="331"/>
        <end position="340"/>
    </location>
</feature>
<dbReference type="CDD" id="cd12637">
    <property type="entry name" value="RRM2_FCA"/>
    <property type="match status" value="1"/>
</dbReference>
<dbReference type="InterPro" id="IPR000504">
    <property type="entry name" value="RRM_dom"/>
</dbReference>
<evidence type="ECO:0000313" key="14">
    <source>
        <dbReference type="Proteomes" id="UP000091857"/>
    </source>
</evidence>
<dbReference type="Proteomes" id="UP000091857">
    <property type="component" value="Chromosome 3"/>
</dbReference>
<evidence type="ECO:0000259" key="12">
    <source>
        <dbReference type="PROSITE" id="PS50102"/>
    </source>
</evidence>
<dbReference type="PROSITE" id="PS01159">
    <property type="entry name" value="WW_DOMAIN_1"/>
    <property type="match status" value="1"/>
</dbReference>
<evidence type="ECO:0000259" key="11">
    <source>
        <dbReference type="PROSITE" id="PS50020"/>
    </source>
</evidence>
<dbReference type="InterPro" id="IPR012677">
    <property type="entry name" value="Nucleotide-bd_a/b_plait_sf"/>
</dbReference>
<feature type="compositionally biased region" description="Polar residues" evidence="10">
    <location>
        <begin position="48"/>
        <end position="59"/>
    </location>
</feature>
<evidence type="ECO:0000256" key="1">
    <source>
        <dbReference type="ARBA" id="ARBA00004123"/>
    </source>
</evidence>
<reference evidence="14" key="1">
    <citation type="journal article" date="2016" name="Nat. Biotechnol.">
        <title>Sequencing wild and cultivated cassava and related species reveals extensive interspecific hybridization and genetic diversity.</title>
        <authorList>
            <person name="Bredeson J.V."/>
            <person name="Lyons J.B."/>
            <person name="Prochnik S.E."/>
            <person name="Wu G.A."/>
            <person name="Ha C.M."/>
            <person name="Edsinger-Gonzales E."/>
            <person name="Grimwood J."/>
            <person name="Schmutz J."/>
            <person name="Rabbi I.Y."/>
            <person name="Egesi C."/>
            <person name="Nauluvula P."/>
            <person name="Lebot V."/>
            <person name="Ndunguru J."/>
            <person name="Mkamilo G."/>
            <person name="Bart R.S."/>
            <person name="Setter T.L."/>
            <person name="Gleadow R.M."/>
            <person name="Kulakow P."/>
            <person name="Ferguson M.E."/>
            <person name="Rounsley S."/>
            <person name="Rokhsar D.S."/>
        </authorList>
    </citation>
    <scope>NUCLEOTIDE SEQUENCE [LARGE SCALE GENOMIC DNA]</scope>
    <source>
        <strain evidence="14">cv. AM560-2</strain>
    </source>
</reference>
<evidence type="ECO:0000256" key="7">
    <source>
        <dbReference type="ARBA" id="ARBA00023242"/>
    </source>
</evidence>
<keyword evidence="6" id="KW-0287">Flowering</keyword>
<keyword evidence="3" id="KW-0677">Repeat</keyword>
<dbReference type="InterPro" id="IPR035979">
    <property type="entry name" value="RBD_domain_sf"/>
</dbReference>
<dbReference type="FunFam" id="3.30.70.330:FF:000374">
    <property type="entry name" value="Flowering time control protein FCA"/>
    <property type="match status" value="1"/>
</dbReference>
<feature type="compositionally biased region" description="Polar residues" evidence="10">
    <location>
        <begin position="11"/>
        <end position="25"/>
    </location>
</feature>
<keyword evidence="7" id="KW-0539">Nucleus</keyword>
<organism evidence="13 14">
    <name type="scientific">Manihot esculenta</name>
    <name type="common">Cassava</name>
    <name type="synonym">Jatropha manihot</name>
    <dbReference type="NCBI Taxonomy" id="3983"/>
    <lineage>
        <taxon>Eukaryota</taxon>
        <taxon>Viridiplantae</taxon>
        <taxon>Streptophyta</taxon>
        <taxon>Embryophyta</taxon>
        <taxon>Tracheophyta</taxon>
        <taxon>Spermatophyta</taxon>
        <taxon>Magnoliopsida</taxon>
        <taxon>eudicotyledons</taxon>
        <taxon>Gunneridae</taxon>
        <taxon>Pentapetalae</taxon>
        <taxon>rosids</taxon>
        <taxon>fabids</taxon>
        <taxon>Malpighiales</taxon>
        <taxon>Euphorbiaceae</taxon>
        <taxon>Crotonoideae</taxon>
        <taxon>Manihoteae</taxon>
        <taxon>Manihot</taxon>
    </lineage>
</organism>
<dbReference type="InterPro" id="IPR001202">
    <property type="entry name" value="WW_dom"/>
</dbReference>
<dbReference type="STRING" id="3983.A0A2C9W9J3"/>
<sequence length="807" mass="87249">MDRHRGDRYGGSTNNTSTTAYNQDSYHNRRPSRFSDGPPRYSDAPVNRYSTNGSNTSTNYDRRSPNDYRDGGGFRRAFDSPPRHPPPAGGAGGIGGFGPFGGAGAAGSGGFRPMVGGGGGFGSNYQALPPQPPSQHLSGQKRGFASRGSSPGPDRFDGGSFAKLFVGSVPRTVTEENIRPLFEQHGNVIEVALIKDKRTGQQQGCCFVKYASSEEADRAIRALHNQHTLPGGVGPIQVRYADGERERLGAVEYKLFVGSLDKQATEKEVEEIFSPYGHVEDVYLMRDEMKQSRGCGFVKYSHREMAMAAINALNGTYRMRGCDQPLTVRFADPKRPRPGDSRGSPAFGGPGIGPRFQAPGPRPVPNFGDPMGDRGPPNAWHPMSAENMDPSSNAGFRGFGSRLLPKSGDLATPLNQGGPLAGASDGAPPGNVSSAAQQNFNQHLQQVPPAGQQISPLQKPLQSPQHLPPLQLHPQVTSYSQTQSSYVGQLHAPPTAGQTTFSQVPLSQQYHGISGQLSASQPQLQQGPSTGTPLQAPFNVNLQSHSVSAGTNQPQIPAPVQQQMLQPLHQSPSQLAQMLSQQTQTLQATFQSSQQAFSQLQQQLQMMQPSSQGSTLQQSPQPTKQQWPGIPPQTVASTPTTTQAADVPPSTSGPGAAVLAQPVAPVKCNWTEHTSLEGFKYYYNSATRESRWEKPEELTLFEQPQKQQLQQKPPIQQPQVLPTQQVPQAQQMLVQAQFQNQFRHQQQLQQPSFPSSYAASGVRVQQDAQELGYTQLPANSVTDPTRFQGLQAAQDWMWKSKAAGSGI</sequence>
<keyword evidence="5 9" id="KW-0694">RNA-binding</keyword>
<evidence type="ECO:0000256" key="3">
    <source>
        <dbReference type="ARBA" id="ARBA00022737"/>
    </source>
</evidence>
<dbReference type="OrthoDB" id="410044at2759"/>
<evidence type="ECO:0000256" key="6">
    <source>
        <dbReference type="ARBA" id="ARBA00023089"/>
    </source>
</evidence>
<evidence type="ECO:0000256" key="2">
    <source>
        <dbReference type="ARBA" id="ARBA00022473"/>
    </source>
</evidence>
<evidence type="ECO:0000256" key="10">
    <source>
        <dbReference type="SAM" id="MobiDB-lite"/>
    </source>
</evidence>
<evidence type="ECO:0000313" key="13">
    <source>
        <dbReference type="EMBL" id="OAY56153.1"/>
    </source>
</evidence>
<dbReference type="InterPro" id="IPR002343">
    <property type="entry name" value="Hud_Sxl_RNA"/>
</dbReference>
<dbReference type="Gramene" id="Manes.03G206500.1.v8.1">
    <property type="protein sequence ID" value="Manes.03G206500.1.v8.1.CDS"/>
    <property type="gene ID" value="Manes.03G206500.v8.1"/>
</dbReference>
<feature type="compositionally biased region" description="Polar residues" evidence="10">
    <location>
        <begin position="613"/>
        <end position="626"/>
    </location>
</feature>
<feature type="region of interest" description="Disordered" evidence="10">
    <location>
        <begin position="329"/>
        <end position="502"/>
    </location>
</feature>
<dbReference type="PANTHER" id="PTHR24012">
    <property type="entry name" value="RNA BINDING PROTEIN"/>
    <property type="match status" value="1"/>
</dbReference>
<dbReference type="EMBL" id="CM004389">
    <property type="protein sequence ID" value="OAY56153.1"/>
    <property type="molecule type" value="Genomic_DNA"/>
</dbReference>
<protein>
    <recommendedName>
        <fullName evidence="8">Flowering time control protein FCA</fullName>
    </recommendedName>
</protein>
<dbReference type="SMART" id="SM00360">
    <property type="entry name" value="RRM"/>
    <property type="match status" value="2"/>
</dbReference>
<dbReference type="GO" id="GO:1990904">
    <property type="term" value="C:ribonucleoprotein complex"/>
    <property type="evidence" value="ECO:0007669"/>
    <property type="project" value="InterPro"/>
</dbReference>
<gene>
    <name evidence="13" type="ORF">MANES_03G206500v8</name>
</gene>
<feature type="compositionally biased region" description="Low complexity" evidence="10">
    <location>
        <begin position="452"/>
        <end position="489"/>
    </location>
</feature>
<evidence type="ECO:0000256" key="9">
    <source>
        <dbReference type="PROSITE-ProRule" id="PRU00176"/>
    </source>
</evidence>
<dbReference type="OMA" id="FHPYRGP"/>
<dbReference type="PRINTS" id="PR00961">
    <property type="entry name" value="HUDSXLRNA"/>
</dbReference>
<evidence type="ECO:0000256" key="8">
    <source>
        <dbReference type="ARBA" id="ARBA00071861"/>
    </source>
</evidence>
<dbReference type="Pfam" id="PF00076">
    <property type="entry name" value="RRM_1"/>
    <property type="match status" value="2"/>
</dbReference>
<dbReference type="InterPro" id="IPR036020">
    <property type="entry name" value="WW_dom_sf"/>
</dbReference>
<comment type="caution">
    <text evidence="13">The sequence shown here is derived from an EMBL/GenBank/DDBJ whole genome shotgun (WGS) entry which is preliminary data.</text>
</comment>
<dbReference type="SUPFAM" id="SSF51045">
    <property type="entry name" value="WW domain"/>
    <property type="match status" value="1"/>
</dbReference>
<feature type="region of interest" description="Disordered" evidence="10">
    <location>
        <begin position="601"/>
        <end position="656"/>
    </location>
</feature>
<feature type="domain" description="RRM" evidence="12">
    <location>
        <begin position="253"/>
        <end position="333"/>
    </location>
</feature>
<dbReference type="AlphaFoldDB" id="A0A2C9W9J3"/>
<dbReference type="GO" id="GO:0003723">
    <property type="term" value="F:RNA binding"/>
    <property type="evidence" value="ECO:0007669"/>
    <property type="project" value="UniProtKB-UniRule"/>
</dbReference>
<dbReference type="PROSITE" id="PS50020">
    <property type="entry name" value="WW_DOMAIN_2"/>
    <property type="match status" value="1"/>
</dbReference>
<dbReference type="Gene3D" id="2.20.70.10">
    <property type="match status" value="1"/>
</dbReference>
<dbReference type="PROSITE" id="PS50102">
    <property type="entry name" value="RRM"/>
    <property type="match status" value="2"/>
</dbReference>
<dbReference type="Pfam" id="PF00397">
    <property type="entry name" value="WW"/>
    <property type="match status" value="1"/>
</dbReference>
<dbReference type="GO" id="GO:0005634">
    <property type="term" value="C:nucleus"/>
    <property type="evidence" value="ECO:0007669"/>
    <property type="project" value="UniProtKB-SubCell"/>
</dbReference>
<feature type="domain" description="RRM" evidence="12">
    <location>
        <begin position="162"/>
        <end position="243"/>
    </location>
</feature>
<feature type="domain" description="WW" evidence="11">
    <location>
        <begin position="664"/>
        <end position="697"/>
    </location>
</feature>
<dbReference type="CDD" id="cd00201">
    <property type="entry name" value="WW"/>
    <property type="match status" value="1"/>
</dbReference>
<dbReference type="SUPFAM" id="SSF54928">
    <property type="entry name" value="RNA-binding domain, RBD"/>
    <property type="match status" value="2"/>
</dbReference>
<feature type="compositionally biased region" description="Polar residues" evidence="10">
    <location>
        <begin position="431"/>
        <end position="445"/>
    </location>
</feature>
<keyword evidence="2" id="KW-0217">Developmental protein</keyword>